<keyword evidence="1" id="KW-0479">Metal-binding</keyword>
<dbReference type="InterPro" id="IPR001303">
    <property type="entry name" value="Aldolase_II/adducin_N"/>
</dbReference>
<dbReference type="InterPro" id="IPR050197">
    <property type="entry name" value="Aldolase_class_II_sugar_metab"/>
</dbReference>
<feature type="compositionally biased region" description="Low complexity" evidence="3">
    <location>
        <begin position="227"/>
        <end position="239"/>
    </location>
</feature>
<evidence type="ECO:0000256" key="2">
    <source>
        <dbReference type="ARBA" id="ARBA00023239"/>
    </source>
</evidence>
<evidence type="ECO:0000256" key="1">
    <source>
        <dbReference type="ARBA" id="ARBA00022723"/>
    </source>
</evidence>
<proteinExistence type="predicted"/>
<dbReference type="SMART" id="SM01007">
    <property type="entry name" value="Aldolase_II"/>
    <property type="match status" value="1"/>
</dbReference>
<evidence type="ECO:0000256" key="3">
    <source>
        <dbReference type="SAM" id="MobiDB-lite"/>
    </source>
</evidence>
<accession>A0A4D4MNQ7</accession>
<dbReference type="GO" id="GO:0005829">
    <property type="term" value="C:cytosol"/>
    <property type="evidence" value="ECO:0007669"/>
    <property type="project" value="TreeGrafter"/>
</dbReference>
<reference evidence="5 6" key="1">
    <citation type="submission" date="2019-04" db="EMBL/GenBank/DDBJ databases">
        <title>Draft genome sequences of Streptomyces avermitilis ATCC 31267.</title>
        <authorList>
            <person name="Komaki H."/>
            <person name="Tamura T."/>
            <person name="Hosoyama A."/>
        </authorList>
    </citation>
    <scope>NUCLEOTIDE SEQUENCE [LARGE SCALE GENOMIC DNA]</scope>
    <source>
        <strain evidence="5 6">ATCC 31267</strain>
    </source>
</reference>
<dbReference type="GO" id="GO:0016832">
    <property type="term" value="F:aldehyde-lyase activity"/>
    <property type="evidence" value="ECO:0007669"/>
    <property type="project" value="TreeGrafter"/>
</dbReference>
<dbReference type="Gene3D" id="3.40.225.10">
    <property type="entry name" value="Class II aldolase/adducin N-terminal domain"/>
    <property type="match status" value="1"/>
</dbReference>
<keyword evidence="2" id="KW-0456">Lyase</keyword>
<sequence>MARAWDDLVATARRTVSDGLVVGTSGNVSVRVGDTVLVTPTGVPYERLTPADVVGVGLDGRQVLGSLVPTSELPMHLAVYRTTDARAVVHTHAVHATAVSTLVPELPLIHYMAGALGGPVRVAPYATYGTPQLAENMRRALEDRTACLLQNHGTIAYGATLPQAYDRTAQLEWMCRVWLTASSIPGLTPTLLTEEQVAEAGSACGGTGSRGGSAGAGIAPRGRRGPGRAAPRTPPAHAGSVAGYPARHGKQHLRTRQGASPRAVLRLAGGGLRKETESVRTVKATAAAVTVAIAAGAAGVAAGRFASDAALKAPPGRPLPTEPRLTVHSTAAGQITLTRALASQRPGTYGISGDGSHAVVGPVLAAAPHSADTVVRRLERVTHGTLEPGDKVWLTPNVHIGNPSSALGLEHADVDIPGELGPCPPGSYPASATPG</sequence>
<dbReference type="SUPFAM" id="SSF53639">
    <property type="entry name" value="AraD/HMP-PK domain-like"/>
    <property type="match status" value="1"/>
</dbReference>
<dbReference type="InterPro" id="IPR036409">
    <property type="entry name" value="Aldolase_II/adducin_N_sf"/>
</dbReference>
<dbReference type="Pfam" id="PF00596">
    <property type="entry name" value="Aldolase_II"/>
    <property type="match status" value="1"/>
</dbReference>
<dbReference type="PANTHER" id="PTHR22789">
    <property type="entry name" value="FUCULOSE PHOSPHATE ALDOLASE"/>
    <property type="match status" value="1"/>
</dbReference>
<feature type="compositionally biased region" description="Gly residues" evidence="3">
    <location>
        <begin position="203"/>
        <end position="215"/>
    </location>
</feature>
<dbReference type="Proteomes" id="UP000299211">
    <property type="component" value="Unassembled WGS sequence"/>
</dbReference>
<feature type="region of interest" description="Disordered" evidence="3">
    <location>
        <begin position="202"/>
        <end position="261"/>
    </location>
</feature>
<protein>
    <recommendedName>
        <fullName evidence="4">Class II aldolase/adducin N-terminal domain-containing protein</fullName>
    </recommendedName>
</protein>
<evidence type="ECO:0000313" key="5">
    <source>
        <dbReference type="EMBL" id="GDY73089.1"/>
    </source>
</evidence>
<dbReference type="GO" id="GO:0046872">
    <property type="term" value="F:metal ion binding"/>
    <property type="evidence" value="ECO:0007669"/>
    <property type="project" value="UniProtKB-KW"/>
</dbReference>
<dbReference type="STRING" id="33903.AQJ43_11940"/>
<name>A0A4D4MNQ7_STRAX</name>
<dbReference type="EMBL" id="BJHY01000001">
    <property type="protein sequence ID" value="GDY73089.1"/>
    <property type="molecule type" value="Genomic_DNA"/>
</dbReference>
<evidence type="ECO:0000313" key="6">
    <source>
        <dbReference type="Proteomes" id="UP000299211"/>
    </source>
</evidence>
<dbReference type="GO" id="GO:0019323">
    <property type="term" value="P:pentose catabolic process"/>
    <property type="evidence" value="ECO:0007669"/>
    <property type="project" value="TreeGrafter"/>
</dbReference>
<dbReference type="AlphaFoldDB" id="A0A4D4MNQ7"/>
<comment type="caution">
    <text evidence="5">The sequence shown here is derived from an EMBL/GenBank/DDBJ whole genome shotgun (WGS) entry which is preliminary data.</text>
</comment>
<feature type="domain" description="Class II aldolase/adducin N-terminal" evidence="4">
    <location>
        <begin position="6"/>
        <end position="179"/>
    </location>
</feature>
<gene>
    <name evidence="5" type="ORF">SAV31267_025740</name>
</gene>
<evidence type="ECO:0000259" key="4">
    <source>
        <dbReference type="SMART" id="SM01007"/>
    </source>
</evidence>
<dbReference type="PANTHER" id="PTHR22789:SF0">
    <property type="entry name" value="3-OXO-TETRONATE 4-PHOSPHATE DECARBOXYLASE-RELATED"/>
    <property type="match status" value="1"/>
</dbReference>
<organism evidence="5 6">
    <name type="scientific">Streptomyces avermitilis</name>
    <dbReference type="NCBI Taxonomy" id="33903"/>
    <lineage>
        <taxon>Bacteria</taxon>
        <taxon>Bacillati</taxon>
        <taxon>Actinomycetota</taxon>
        <taxon>Actinomycetes</taxon>
        <taxon>Kitasatosporales</taxon>
        <taxon>Streptomycetaceae</taxon>
        <taxon>Streptomyces</taxon>
    </lineage>
</organism>